<evidence type="ECO:0008006" key="4">
    <source>
        <dbReference type="Google" id="ProtNLM"/>
    </source>
</evidence>
<keyword evidence="3" id="KW-1185">Reference proteome</keyword>
<evidence type="ECO:0000256" key="1">
    <source>
        <dbReference type="SAM" id="MobiDB-lite"/>
    </source>
</evidence>
<reference evidence="2" key="2">
    <citation type="submission" date="2023-01" db="EMBL/GenBank/DDBJ databases">
        <authorList>
            <person name="Sun Q."/>
            <person name="Evtushenko L."/>
        </authorList>
    </citation>
    <scope>NUCLEOTIDE SEQUENCE</scope>
    <source>
        <strain evidence="2">VKM Ac-1246</strain>
    </source>
</reference>
<reference evidence="2" key="1">
    <citation type="journal article" date="2014" name="Int. J. Syst. Evol. Microbiol.">
        <title>Complete genome of a new Firmicutes species belonging to the dominant human colonic microbiota ('Ruminococcus bicirculans') reveals two chromosomes and a selective capacity to utilize plant glucans.</title>
        <authorList>
            <consortium name="NISC Comparative Sequencing Program"/>
            <person name="Wegmann U."/>
            <person name="Louis P."/>
            <person name="Goesmann A."/>
            <person name="Henrissat B."/>
            <person name="Duncan S.H."/>
            <person name="Flint H.J."/>
        </authorList>
    </citation>
    <scope>NUCLEOTIDE SEQUENCE</scope>
    <source>
        <strain evidence="2">VKM Ac-1246</strain>
    </source>
</reference>
<protein>
    <recommendedName>
        <fullName evidence="4">Transposase</fullName>
    </recommendedName>
</protein>
<gene>
    <name evidence="2" type="ORF">GCM10017579_03460</name>
</gene>
<dbReference type="EMBL" id="BSEL01000001">
    <property type="protein sequence ID" value="GLJ66310.1"/>
    <property type="molecule type" value="Genomic_DNA"/>
</dbReference>
<organism evidence="2 3">
    <name type="scientific">Nocardioides luteus</name>
    <dbReference type="NCBI Taxonomy" id="1844"/>
    <lineage>
        <taxon>Bacteria</taxon>
        <taxon>Bacillati</taxon>
        <taxon>Actinomycetota</taxon>
        <taxon>Actinomycetes</taxon>
        <taxon>Propionibacteriales</taxon>
        <taxon>Nocardioidaceae</taxon>
        <taxon>Nocardioides</taxon>
    </lineage>
</organism>
<comment type="caution">
    <text evidence="2">The sequence shown here is derived from an EMBL/GenBank/DDBJ whole genome shotgun (WGS) entry which is preliminary data.</text>
</comment>
<evidence type="ECO:0000313" key="2">
    <source>
        <dbReference type="EMBL" id="GLJ66310.1"/>
    </source>
</evidence>
<proteinExistence type="predicted"/>
<feature type="region of interest" description="Disordered" evidence="1">
    <location>
        <begin position="23"/>
        <end position="49"/>
    </location>
</feature>
<dbReference type="RefSeq" id="WP_189116929.1">
    <property type="nucleotide sequence ID" value="NZ_BMRK01000002.1"/>
</dbReference>
<dbReference type="Proteomes" id="UP001142292">
    <property type="component" value="Unassembled WGS sequence"/>
</dbReference>
<sequence>MNAALAHDLRRLSHDQNRWLADARERLSRRTHATPAKPGTTTTKESSDE</sequence>
<accession>A0ABQ5SQ83</accession>
<evidence type="ECO:0000313" key="3">
    <source>
        <dbReference type="Proteomes" id="UP001142292"/>
    </source>
</evidence>
<name>A0ABQ5SQ83_9ACTN</name>
<feature type="compositionally biased region" description="Low complexity" evidence="1">
    <location>
        <begin position="33"/>
        <end position="49"/>
    </location>
</feature>